<dbReference type="Proteomes" id="UP001297272">
    <property type="component" value="Unassembled WGS sequence"/>
</dbReference>
<organism evidence="2 3">
    <name type="scientific">Tianweitania aestuarii</name>
    <dbReference type="NCBI Taxonomy" id="2814886"/>
    <lineage>
        <taxon>Bacteria</taxon>
        <taxon>Pseudomonadati</taxon>
        <taxon>Pseudomonadota</taxon>
        <taxon>Alphaproteobacteria</taxon>
        <taxon>Hyphomicrobiales</taxon>
        <taxon>Phyllobacteriaceae</taxon>
        <taxon>Tianweitania</taxon>
    </lineage>
</organism>
<proteinExistence type="predicted"/>
<dbReference type="PANTHER" id="PTHR43812:SF2">
    <property type="entry name" value="FLAVIN REDUCTASE LIKE DOMAIN-CONTAINING PROTEIN"/>
    <property type="match status" value="1"/>
</dbReference>
<dbReference type="SMART" id="SM00903">
    <property type="entry name" value="Flavin_Reduct"/>
    <property type="match status" value="1"/>
</dbReference>
<protein>
    <submittedName>
        <fullName evidence="2">Flavin reductase family protein</fullName>
    </submittedName>
</protein>
<dbReference type="PANTHER" id="PTHR43812">
    <property type="entry name" value="BLR2425 PROTEIN"/>
    <property type="match status" value="1"/>
</dbReference>
<evidence type="ECO:0000313" key="2">
    <source>
        <dbReference type="EMBL" id="MBS9720625.1"/>
    </source>
</evidence>
<dbReference type="RefSeq" id="WP_213984129.1">
    <property type="nucleotide sequence ID" value="NZ_JAFMNX010000001.1"/>
</dbReference>
<dbReference type="EMBL" id="JAFMNX010000001">
    <property type="protein sequence ID" value="MBS9720625.1"/>
    <property type="molecule type" value="Genomic_DNA"/>
</dbReference>
<sequence length="204" mass="22186">MFYEPANGHGLPHDPFKAIVAPRPIGWISTKSSDGQVNLAPYSFFNALSGNPPLIWFSSEGAKDSSSFAEDSGEFVANLVSRDLVEAMNRSSVDAPRGTNEFDYAGLTMAPSRFVGAPRVAEAHAALECKVTEIFRPKTLDGTITNSHVVIGQVVGVYLDDAYLTDGLFDIVKAGSTARLGYMDYASVTETFALRRPRWEDDRA</sequence>
<gene>
    <name evidence="2" type="ORF">JYU29_07995</name>
</gene>
<dbReference type="InterPro" id="IPR002563">
    <property type="entry name" value="Flavin_Rdtase-like_dom"/>
</dbReference>
<keyword evidence="3" id="KW-1185">Reference proteome</keyword>
<dbReference type="Gene3D" id="2.30.110.10">
    <property type="entry name" value="Electron Transport, Fmn-binding Protein, Chain A"/>
    <property type="match status" value="1"/>
</dbReference>
<accession>A0ABS5RUA0</accession>
<dbReference type="Pfam" id="PF01613">
    <property type="entry name" value="Flavin_Reduct"/>
    <property type="match status" value="1"/>
</dbReference>
<feature type="domain" description="Flavin reductase like" evidence="1">
    <location>
        <begin position="18"/>
        <end position="171"/>
    </location>
</feature>
<comment type="caution">
    <text evidence="2">The sequence shown here is derived from an EMBL/GenBank/DDBJ whole genome shotgun (WGS) entry which is preliminary data.</text>
</comment>
<evidence type="ECO:0000313" key="3">
    <source>
        <dbReference type="Proteomes" id="UP001297272"/>
    </source>
</evidence>
<dbReference type="SUPFAM" id="SSF50475">
    <property type="entry name" value="FMN-binding split barrel"/>
    <property type="match status" value="1"/>
</dbReference>
<evidence type="ECO:0000259" key="1">
    <source>
        <dbReference type="SMART" id="SM00903"/>
    </source>
</evidence>
<dbReference type="InterPro" id="IPR012349">
    <property type="entry name" value="Split_barrel_FMN-bd"/>
</dbReference>
<reference evidence="2 3" key="1">
    <citation type="submission" date="2021-03" db="EMBL/GenBank/DDBJ databases">
        <title>Tianweitania aestuarii sp. nov., isolated from a tidal flat.</title>
        <authorList>
            <person name="Park S."/>
            <person name="Yoon J.-H."/>
        </authorList>
    </citation>
    <scope>NUCLEOTIDE SEQUENCE [LARGE SCALE GENOMIC DNA]</scope>
    <source>
        <strain evidence="2 3">BSSL-BM11</strain>
    </source>
</reference>
<name>A0ABS5RUA0_9HYPH</name>